<dbReference type="AlphaFoldDB" id="A0A150TQ27"/>
<evidence type="ECO:0000313" key="3">
    <source>
        <dbReference type="EMBL" id="KYG06799.1"/>
    </source>
</evidence>
<keyword evidence="1" id="KW-0472">Membrane</keyword>
<reference evidence="4 5" key="1">
    <citation type="submission" date="2014-02" db="EMBL/GenBank/DDBJ databases">
        <title>The small core and large imbalanced accessory genome model reveals a collaborative survival strategy of Sorangium cellulosum strains in nature.</title>
        <authorList>
            <person name="Han K."/>
            <person name="Peng R."/>
            <person name="Blom J."/>
            <person name="Li Y.-Z."/>
        </authorList>
    </citation>
    <scope>NUCLEOTIDE SEQUENCE [LARGE SCALE GENOMIC DNA]</scope>
    <source>
        <strain evidence="3 4">So0007-03</strain>
        <strain evidence="2 5">So0157-18</strain>
    </source>
</reference>
<protein>
    <submittedName>
        <fullName evidence="3">Transcriptional regulator</fullName>
    </submittedName>
</protein>
<gene>
    <name evidence="2" type="ORF">BE04_07995</name>
    <name evidence="3" type="ORF">BE21_32780</name>
</gene>
<name>A0A150TQ27_SORCE</name>
<sequence>MLLGIALPLALQRWDRRRLTPEQRAACWNGATWGAALYAFGPLSMLGWCWVTRGVQHGRPDARGSRSLRAVKALGLGAGSAAALVLVLAGIDTLVALALGLPP</sequence>
<comment type="caution">
    <text evidence="3">The sequence shown here is derived from an EMBL/GenBank/DDBJ whole genome shotgun (WGS) entry which is preliminary data.</text>
</comment>
<evidence type="ECO:0000313" key="2">
    <source>
        <dbReference type="EMBL" id="KYF47299.1"/>
    </source>
</evidence>
<feature type="transmembrane region" description="Helical" evidence="1">
    <location>
        <begin position="73"/>
        <end position="101"/>
    </location>
</feature>
<dbReference type="Proteomes" id="UP000075604">
    <property type="component" value="Unassembled WGS sequence"/>
</dbReference>
<evidence type="ECO:0000256" key="1">
    <source>
        <dbReference type="SAM" id="Phobius"/>
    </source>
</evidence>
<keyword evidence="1" id="KW-0812">Transmembrane</keyword>
<feature type="transmembrane region" description="Helical" evidence="1">
    <location>
        <begin position="31"/>
        <end position="52"/>
    </location>
</feature>
<dbReference type="EMBL" id="JELX01004530">
    <property type="protein sequence ID" value="KYF47299.1"/>
    <property type="molecule type" value="Genomic_DNA"/>
</dbReference>
<proteinExistence type="predicted"/>
<organism evidence="3 4">
    <name type="scientific">Sorangium cellulosum</name>
    <name type="common">Polyangium cellulosum</name>
    <dbReference type="NCBI Taxonomy" id="56"/>
    <lineage>
        <taxon>Bacteria</taxon>
        <taxon>Pseudomonadati</taxon>
        <taxon>Myxococcota</taxon>
        <taxon>Polyangia</taxon>
        <taxon>Polyangiales</taxon>
        <taxon>Polyangiaceae</taxon>
        <taxon>Sorangium</taxon>
    </lineage>
</organism>
<dbReference type="EMBL" id="JEME01001556">
    <property type="protein sequence ID" value="KYG06799.1"/>
    <property type="molecule type" value="Genomic_DNA"/>
</dbReference>
<keyword evidence="1" id="KW-1133">Transmembrane helix</keyword>
<evidence type="ECO:0000313" key="5">
    <source>
        <dbReference type="Proteomes" id="UP000075604"/>
    </source>
</evidence>
<evidence type="ECO:0000313" key="4">
    <source>
        <dbReference type="Proteomes" id="UP000075502"/>
    </source>
</evidence>
<accession>A0A150TQ27</accession>
<dbReference type="Proteomes" id="UP000075502">
    <property type="component" value="Unassembled WGS sequence"/>
</dbReference>